<comment type="caution">
    <text evidence="2">The sequence shown here is derived from an EMBL/GenBank/DDBJ whole genome shotgun (WGS) entry which is preliminary data.</text>
</comment>
<keyword evidence="3" id="KW-1185">Reference proteome</keyword>
<evidence type="ECO:0000259" key="1">
    <source>
        <dbReference type="Pfam" id="PF03732"/>
    </source>
</evidence>
<feature type="domain" description="Retrotransposon gag" evidence="1">
    <location>
        <begin position="95"/>
        <end position="189"/>
    </location>
</feature>
<proteinExistence type="predicted"/>
<dbReference type="InterPro" id="IPR032567">
    <property type="entry name" value="RTL1-rel"/>
</dbReference>
<accession>A0A9Q3GM50</accession>
<dbReference type="InterPro" id="IPR043502">
    <property type="entry name" value="DNA/RNA_pol_sf"/>
</dbReference>
<sequence length="463" mass="52125">MEGQLQPSLRSLSHHSEPSLLAIMQQMTQIMANIQAASSSEASRPPTFKTTSMKAPECVYGTQPFKVRSFIQSCQLIFHNHLANFSQERKKVLDATSFLIGRAAKWIETYLSKLTNKDTNYLVNSWTLFESQLFTLFGDPNEVRKSEAELDSLRMKEGRHISLYISNFRCLVSTIGDWGERDLIHHFRKRLPSRILDYLASHPSRIDSPGDLIDITLEVDTSNDFSSAKSCASLAGNFRTPSFTSSVNIASFNSHTSLLSSRGDVFEEIQDVGGDNSVSSLHIFFGRTDLPPSYNHDSLGQLWDEEDEPEEVDTVMRVVPPAYHQYLDILSKVKAERLPPQNACDHHIELERSLPPVVVIYYLSNQEENTIRAYTLENVEKGFIQPSSSSTGASSLFVKTKDGGHQLRIDYCKLSSVTRKNKYPVPPMNQLITVFNGSSVLFNIDLHGACNLLRIKEGEEHLT</sequence>
<dbReference type="Gene3D" id="3.30.70.270">
    <property type="match status" value="1"/>
</dbReference>
<organism evidence="2 3">
    <name type="scientific">Austropuccinia psidii MF-1</name>
    <dbReference type="NCBI Taxonomy" id="1389203"/>
    <lineage>
        <taxon>Eukaryota</taxon>
        <taxon>Fungi</taxon>
        <taxon>Dikarya</taxon>
        <taxon>Basidiomycota</taxon>
        <taxon>Pucciniomycotina</taxon>
        <taxon>Pucciniomycetes</taxon>
        <taxon>Pucciniales</taxon>
        <taxon>Sphaerophragmiaceae</taxon>
        <taxon>Austropuccinia</taxon>
    </lineage>
</organism>
<dbReference type="EMBL" id="AVOT02002922">
    <property type="protein sequence ID" value="MBW0471955.1"/>
    <property type="molecule type" value="Genomic_DNA"/>
</dbReference>
<gene>
    <name evidence="2" type="ORF">O181_011670</name>
</gene>
<dbReference type="SUPFAM" id="SSF56672">
    <property type="entry name" value="DNA/RNA polymerases"/>
    <property type="match status" value="1"/>
</dbReference>
<protein>
    <recommendedName>
        <fullName evidence="1">Retrotransposon gag domain-containing protein</fullName>
    </recommendedName>
</protein>
<dbReference type="InterPro" id="IPR005162">
    <property type="entry name" value="Retrotrans_gag_dom"/>
</dbReference>
<dbReference type="Pfam" id="PF03732">
    <property type="entry name" value="Retrotrans_gag"/>
    <property type="match status" value="1"/>
</dbReference>
<reference evidence="2" key="1">
    <citation type="submission" date="2021-03" db="EMBL/GenBank/DDBJ databases">
        <title>Draft genome sequence of rust myrtle Austropuccinia psidii MF-1, a brazilian biotype.</title>
        <authorList>
            <person name="Quecine M.C."/>
            <person name="Pachon D.M.R."/>
            <person name="Bonatelli M.L."/>
            <person name="Correr F.H."/>
            <person name="Franceschini L.M."/>
            <person name="Leite T.F."/>
            <person name="Margarido G.R.A."/>
            <person name="Almeida C.A."/>
            <person name="Ferrarezi J.A."/>
            <person name="Labate C.A."/>
        </authorList>
    </citation>
    <scope>NUCLEOTIDE SEQUENCE</scope>
    <source>
        <strain evidence="2">MF-1</strain>
    </source>
</reference>
<evidence type="ECO:0000313" key="2">
    <source>
        <dbReference type="EMBL" id="MBW0471955.1"/>
    </source>
</evidence>
<dbReference type="Proteomes" id="UP000765509">
    <property type="component" value="Unassembled WGS sequence"/>
</dbReference>
<evidence type="ECO:0000313" key="3">
    <source>
        <dbReference type="Proteomes" id="UP000765509"/>
    </source>
</evidence>
<dbReference type="InterPro" id="IPR043128">
    <property type="entry name" value="Rev_trsase/Diguanyl_cyclase"/>
</dbReference>
<name>A0A9Q3GM50_9BASI</name>
<dbReference type="Gene3D" id="3.10.10.10">
    <property type="entry name" value="HIV Type 1 Reverse Transcriptase, subunit A, domain 1"/>
    <property type="match status" value="1"/>
</dbReference>
<dbReference type="AlphaFoldDB" id="A0A9Q3GM50"/>
<dbReference type="PANTHER" id="PTHR15503:SF22">
    <property type="entry name" value="TRANSPOSON TY3-I GAG POLYPROTEIN"/>
    <property type="match status" value="1"/>
</dbReference>
<dbReference type="PANTHER" id="PTHR15503">
    <property type="entry name" value="LDOC1 RELATED"/>
    <property type="match status" value="1"/>
</dbReference>
<dbReference type="OrthoDB" id="3424805at2759"/>